<comment type="caution">
    <text evidence="1">The sequence shown here is derived from an EMBL/GenBank/DDBJ whole genome shotgun (WGS) entry which is preliminary data.</text>
</comment>
<organism evidence="1">
    <name type="scientific">marine sediment metagenome</name>
    <dbReference type="NCBI Taxonomy" id="412755"/>
    <lineage>
        <taxon>unclassified sequences</taxon>
        <taxon>metagenomes</taxon>
        <taxon>ecological metagenomes</taxon>
    </lineage>
</organism>
<name>A0A0F9NJL1_9ZZZZ</name>
<accession>A0A0F9NJL1</accession>
<evidence type="ECO:0000313" key="1">
    <source>
        <dbReference type="EMBL" id="KKN18079.1"/>
    </source>
</evidence>
<evidence type="ECO:0008006" key="2">
    <source>
        <dbReference type="Google" id="ProtNLM"/>
    </source>
</evidence>
<dbReference type="EMBL" id="LAZR01003461">
    <property type="protein sequence ID" value="KKN18079.1"/>
    <property type="molecule type" value="Genomic_DNA"/>
</dbReference>
<reference evidence="1" key="1">
    <citation type="journal article" date="2015" name="Nature">
        <title>Complex archaea that bridge the gap between prokaryotes and eukaryotes.</title>
        <authorList>
            <person name="Spang A."/>
            <person name="Saw J.H."/>
            <person name="Jorgensen S.L."/>
            <person name="Zaremba-Niedzwiedzka K."/>
            <person name="Martijn J."/>
            <person name="Lind A.E."/>
            <person name="van Eijk R."/>
            <person name="Schleper C."/>
            <person name="Guy L."/>
            <person name="Ettema T.J."/>
        </authorList>
    </citation>
    <scope>NUCLEOTIDE SEQUENCE</scope>
</reference>
<dbReference type="AlphaFoldDB" id="A0A0F9NJL1"/>
<sequence length="105" mass="12024">MKTKLQKTHCEIEGCSITDPAMLHIHHIVERGEIDTCNNPFNLAVLCSNHHNLLHNTNRLKIIGVYPSTAKHGRLLVYELDGKKNIDIDEPYVVHKPKSMKVYLK</sequence>
<proteinExistence type="predicted"/>
<protein>
    <recommendedName>
        <fullName evidence="2">HNH nuclease domain-containing protein</fullName>
    </recommendedName>
</protein>
<gene>
    <name evidence="1" type="ORF">LCGC14_0959380</name>
</gene>